<feature type="domain" description="Tim44-like" evidence="4">
    <location>
        <begin position="167"/>
        <end position="296"/>
    </location>
</feature>
<keyword evidence="3" id="KW-0732">Signal</keyword>
<dbReference type="Pfam" id="PF04280">
    <property type="entry name" value="Tim44"/>
    <property type="match status" value="1"/>
</dbReference>
<dbReference type="SUPFAM" id="SSF54427">
    <property type="entry name" value="NTF2-like"/>
    <property type="match status" value="1"/>
</dbReference>
<feature type="signal peptide" evidence="3">
    <location>
        <begin position="1"/>
        <end position="21"/>
    </location>
</feature>
<dbReference type="PATRIC" id="fig|43658.5.peg.3336"/>
<evidence type="ECO:0000256" key="1">
    <source>
        <dbReference type="SAM" id="MobiDB-lite"/>
    </source>
</evidence>
<protein>
    <recommendedName>
        <fullName evidence="4">Tim44-like domain-containing protein</fullName>
    </recommendedName>
</protein>
<dbReference type="PANTHER" id="PTHR41542">
    <property type="entry name" value="BLL5807 PROTEIN"/>
    <property type="match status" value="1"/>
</dbReference>
<dbReference type="PANTHER" id="PTHR41542:SF1">
    <property type="entry name" value="BLL5807 PROTEIN"/>
    <property type="match status" value="1"/>
</dbReference>
<gene>
    <name evidence="5" type="ORF">TW77_15785</name>
</gene>
<accession>A0A0F4QL37</accession>
<comment type="caution">
    <text evidence="5">The sequence shown here is derived from an EMBL/GenBank/DDBJ whole genome shotgun (WGS) entry which is preliminary data.</text>
</comment>
<dbReference type="SMART" id="SM00978">
    <property type="entry name" value="Tim44"/>
    <property type="match status" value="1"/>
</dbReference>
<feature type="region of interest" description="Disordered" evidence="1">
    <location>
        <begin position="30"/>
        <end position="61"/>
    </location>
</feature>
<keyword evidence="2" id="KW-0812">Transmembrane</keyword>
<reference evidence="5 6" key="1">
    <citation type="journal article" date="2015" name="BMC Genomics">
        <title>Genome mining reveals unlocked bioactive potential of marine Gram-negative bacteria.</title>
        <authorList>
            <person name="Machado H."/>
            <person name="Sonnenschein E.C."/>
            <person name="Melchiorsen J."/>
            <person name="Gram L."/>
        </authorList>
    </citation>
    <scope>NUCLEOTIDE SEQUENCE [LARGE SCALE GENOMIC DNA]</scope>
    <source>
        <strain evidence="5 6">S2471</strain>
    </source>
</reference>
<feature type="transmembrane region" description="Helical" evidence="2">
    <location>
        <begin position="98"/>
        <end position="116"/>
    </location>
</feature>
<feature type="transmembrane region" description="Helical" evidence="2">
    <location>
        <begin position="68"/>
        <end position="86"/>
    </location>
</feature>
<dbReference type="Gene3D" id="3.10.450.240">
    <property type="match status" value="1"/>
</dbReference>
<dbReference type="RefSeq" id="WP_046005945.1">
    <property type="nucleotide sequence ID" value="NZ_JXYA01000038.1"/>
</dbReference>
<keyword evidence="2" id="KW-1133">Transmembrane helix</keyword>
<feature type="compositionally biased region" description="Gly residues" evidence="1">
    <location>
        <begin position="128"/>
        <end position="138"/>
    </location>
</feature>
<evidence type="ECO:0000256" key="3">
    <source>
        <dbReference type="SAM" id="SignalP"/>
    </source>
</evidence>
<name>A0A0F4QL37_9GAMM</name>
<proteinExistence type="predicted"/>
<evidence type="ECO:0000313" key="6">
    <source>
        <dbReference type="Proteomes" id="UP000033452"/>
    </source>
</evidence>
<keyword evidence="2" id="KW-0472">Membrane</keyword>
<organism evidence="5 6">
    <name type="scientific">Pseudoalteromonas rubra</name>
    <dbReference type="NCBI Taxonomy" id="43658"/>
    <lineage>
        <taxon>Bacteria</taxon>
        <taxon>Pseudomonadati</taxon>
        <taxon>Pseudomonadota</taxon>
        <taxon>Gammaproteobacteria</taxon>
        <taxon>Alteromonadales</taxon>
        <taxon>Pseudoalteromonadaceae</taxon>
        <taxon>Pseudoalteromonas</taxon>
    </lineage>
</organism>
<dbReference type="EMBL" id="JXYA01000038">
    <property type="protein sequence ID" value="KJZ07382.1"/>
    <property type="molecule type" value="Genomic_DNA"/>
</dbReference>
<feature type="chain" id="PRO_5002475858" description="Tim44-like domain-containing protein" evidence="3">
    <location>
        <begin position="22"/>
        <end position="299"/>
    </location>
</feature>
<feature type="region of interest" description="Disordered" evidence="1">
    <location>
        <begin position="124"/>
        <end position="169"/>
    </location>
</feature>
<dbReference type="InterPro" id="IPR032710">
    <property type="entry name" value="NTF2-like_dom_sf"/>
</dbReference>
<keyword evidence="6" id="KW-1185">Reference proteome</keyword>
<feature type="compositionally biased region" description="Low complexity" evidence="1">
    <location>
        <begin position="139"/>
        <end position="152"/>
    </location>
</feature>
<dbReference type="OrthoDB" id="5298777at2"/>
<dbReference type="AlphaFoldDB" id="A0A0F4QL37"/>
<evidence type="ECO:0000256" key="2">
    <source>
        <dbReference type="SAM" id="Phobius"/>
    </source>
</evidence>
<dbReference type="InterPro" id="IPR007379">
    <property type="entry name" value="Tim44-like_dom"/>
</dbReference>
<evidence type="ECO:0000259" key="4">
    <source>
        <dbReference type="SMART" id="SM00978"/>
    </source>
</evidence>
<evidence type="ECO:0000313" key="5">
    <source>
        <dbReference type="EMBL" id="KJZ07382.1"/>
    </source>
</evidence>
<sequence>MKQFVVLMTLIAVLVSTSFSAEARKKFGSKKSAGKTHATSTTAQKKQVDTKTLAPNTAAKPKSNKKGIMAGVLGGLLAGGLIAAMMGDDFEGFQFMEMILFAILAFVLFKVIKSFMTKRQQPHMAGMPQGGNFGGGNFGQNNAGQGHNQPAQFRQQPQSAPVSGGFGQQQEQVPFNLPADFDVNGFLQGARDHYHTVQNAWNQSDFATLAEYLSPELVEEFKQDRAQQGDVATEVMFVDAQLVRAETSPVAWEVSVMFKGKYRDLGDKQEEPIHEIWHLERKTQGDAPWVIVGVEDLID</sequence>
<dbReference type="Proteomes" id="UP000033452">
    <property type="component" value="Unassembled WGS sequence"/>
</dbReference>